<name>A0A974H2M3_XENLA</name>
<gene>
    <name evidence="1" type="ORF">XELAEV_18043715mg</name>
</gene>
<dbReference type="AlphaFoldDB" id="A0A974H2M3"/>
<evidence type="ECO:0000313" key="1">
    <source>
        <dbReference type="EMBL" id="OCT62629.1"/>
    </source>
</evidence>
<protein>
    <submittedName>
        <fullName evidence="1">Uncharacterized protein</fullName>
    </submittedName>
</protein>
<dbReference type="EMBL" id="CM004482">
    <property type="protein sequence ID" value="OCT62629.1"/>
    <property type="molecule type" value="Genomic_DNA"/>
</dbReference>
<dbReference type="Proteomes" id="UP000694892">
    <property type="component" value="Chromosome 9_10L"/>
</dbReference>
<proteinExistence type="predicted"/>
<accession>A0A974H2M3</accession>
<sequence length="77" mass="9010">MFMLPTELCIYWHVMYNSTMGCSIRSTVSNAYVYNIVLVQSMHLHNVFSPCVPPVLHYIPCVVHDQQHCITLYYMQP</sequence>
<evidence type="ECO:0000313" key="2">
    <source>
        <dbReference type="Proteomes" id="UP000694892"/>
    </source>
</evidence>
<reference evidence="2" key="1">
    <citation type="journal article" date="2016" name="Nature">
        <title>Genome evolution in the allotetraploid frog Xenopus laevis.</title>
        <authorList>
            <person name="Session A.M."/>
            <person name="Uno Y."/>
            <person name="Kwon T."/>
            <person name="Chapman J.A."/>
            <person name="Toyoda A."/>
            <person name="Takahashi S."/>
            <person name="Fukui A."/>
            <person name="Hikosaka A."/>
            <person name="Suzuki A."/>
            <person name="Kondo M."/>
            <person name="van Heeringen S.J."/>
            <person name="Quigley I."/>
            <person name="Heinz S."/>
            <person name="Ogino H."/>
            <person name="Ochi H."/>
            <person name="Hellsten U."/>
            <person name="Lyons J.B."/>
            <person name="Simakov O."/>
            <person name="Putnam N."/>
            <person name="Stites J."/>
            <person name="Kuroki Y."/>
            <person name="Tanaka T."/>
            <person name="Michiue T."/>
            <person name="Watanabe M."/>
            <person name="Bogdanovic O."/>
            <person name="Lister R."/>
            <person name="Georgiou G."/>
            <person name="Paranjpe S.S."/>
            <person name="van Kruijsbergen I."/>
            <person name="Shu S."/>
            <person name="Carlson J."/>
            <person name="Kinoshita T."/>
            <person name="Ohta Y."/>
            <person name="Mawaribuchi S."/>
            <person name="Jenkins J."/>
            <person name="Grimwood J."/>
            <person name="Schmutz J."/>
            <person name="Mitros T."/>
            <person name="Mozaffari S.V."/>
            <person name="Suzuki Y."/>
            <person name="Haramoto Y."/>
            <person name="Yamamoto T.S."/>
            <person name="Takagi C."/>
            <person name="Heald R."/>
            <person name="Miller K."/>
            <person name="Haudenschild C."/>
            <person name="Kitzman J."/>
            <person name="Nakayama T."/>
            <person name="Izutsu Y."/>
            <person name="Robert J."/>
            <person name="Fortriede J."/>
            <person name="Burns K."/>
            <person name="Lotay V."/>
            <person name="Karimi K."/>
            <person name="Yasuoka Y."/>
            <person name="Dichmann D.S."/>
            <person name="Flajnik M.F."/>
            <person name="Houston D.W."/>
            <person name="Shendure J."/>
            <person name="DuPasquier L."/>
            <person name="Vize P.D."/>
            <person name="Zorn A.M."/>
            <person name="Ito M."/>
            <person name="Marcotte E.M."/>
            <person name="Wallingford J.B."/>
            <person name="Ito Y."/>
            <person name="Asashima M."/>
            <person name="Ueno N."/>
            <person name="Matsuda Y."/>
            <person name="Veenstra G.J."/>
            <person name="Fujiyama A."/>
            <person name="Harland R.M."/>
            <person name="Taira M."/>
            <person name="Rokhsar D.S."/>
        </authorList>
    </citation>
    <scope>NUCLEOTIDE SEQUENCE [LARGE SCALE GENOMIC DNA]</scope>
    <source>
        <strain evidence="2">J</strain>
    </source>
</reference>
<organism evidence="1 2">
    <name type="scientific">Xenopus laevis</name>
    <name type="common">African clawed frog</name>
    <dbReference type="NCBI Taxonomy" id="8355"/>
    <lineage>
        <taxon>Eukaryota</taxon>
        <taxon>Metazoa</taxon>
        <taxon>Chordata</taxon>
        <taxon>Craniata</taxon>
        <taxon>Vertebrata</taxon>
        <taxon>Euteleostomi</taxon>
        <taxon>Amphibia</taxon>
        <taxon>Batrachia</taxon>
        <taxon>Anura</taxon>
        <taxon>Pipoidea</taxon>
        <taxon>Pipidae</taxon>
        <taxon>Xenopodinae</taxon>
        <taxon>Xenopus</taxon>
        <taxon>Xenopus</taxon>
    </lineage>
</organism>